<name>A0AAV6S658_SOLSE</name>
<feature type="region of interest" description="Disordered" evidence="5">
    <location>
        <begin position="1"/>
        <end position="30"/>
    </location>
</feature>
<evidence type="ECO:0000313" key="6">
    <source>
        <dbReference type="EMBL" id="KAG7511381.1"/>
    </source>
</evidence>
<keyword evidence="7" id="KW-1185">Reference proteome</keyword>
<sequence length="205" mass="22476">MISGQQQQSTLSEPACRPQRRPPSTPPLPIRTLQVFAKQPEACVVLRDRKKVRSSRSGNRPSESWPSARSVSKIQDRSCTQSQAHLTLSTPASVLQQAHNPLLPAAPHSHWPMPPPSGWHSEASMISLLLFFHSASNNKLVSIDNKIEQAMELVKSHLMMAVREEELSPSSFYLTPLGGGVGITRLAPDLIVIAAALIQLTKVLE</sequence>
<proteinExistence type="predicted"/>
<keyword evidence="4" id="KW-0539">Nucleus</keyword>
<gene>
    <name evidence="6" type="ORF">JOB18_048444</name>
</gene>
<feature type="compositionally biased region" description="Polar residues" evidence="5">
    <location>
        <begin position="1"/>
        <end position="12"/>
    </location>
</feature>
<dbReference type="Proteomes" id="UP000693946">
    <property type="component" value="Linkage Group LG16"/>
</dbReference>
<evidence type="ECO:0000313" key="7">
    <source>
        <dbReference type="Proteomes" id="UP000693946"/>
    </source>
</evidence>
<dbReference type="EMBL" id="JAGKHQ010000008">
    <property type="protein sequence ID" value="KAG7511381.1"/>
    <property type="molecule type" value="Genomic_DNA"/>
</dbReference>
<reference evidence="6 7" key="1">
    <citation type="journal article" date="2021" name="Sci. Rep.">
        <title>Chromosome anchoring in Senegalese sole (Solea senegalensis) reveals sex-associated markers and genome rearrangements in flatfish.</title>
        <authorList>
            <person name="Guerrero-Cozar I."/>
            <person name="Gomez-Garrido J."/>
            <person name="Berbel C."/>
            <person name="Martinez-Blanch J.F."/>
            <person name="Alioto T."/>
            <person name="Claros M.G."/>
            <person name="Gagnaire P.A."/>
            <person name="Manchado M."/>
        </authorList>
    </citation>
    <scope>NUCLEOTIDE SEQUENCE [LARGE SCALE GENOMIC DNA]</scope>
    <source>
        <strain evidence="6">Sse05_10M</strain>
    </source>
</reference>
<comment type="subcellular location">
    <subcellularLocation>
        <location evidence="2">Cytoplasm</location>
    </subcellularLocation>
    <subcellularLocation>
        <location evidence="1">Nucleus</location>
    </subcellularLocation>
</comment>
<dbReference type="GO" id="GO:0005634">
    <property type="term" value="C:nucleus"/>
    <property type="evidence" value="ECO:0007669"/>
    <property type="project" value="UniProtKB-SubCell"/>
</dbReference>
<feature type="region of interest" description="Disordered" evidence="5">
    <location>
        <begin position="47"/>
        <end position="79"/>
    </location>
</feature>
<dbReference type="AlphaFoldDB" id="A0AAV6S658"/>
<dbReference type="PANTHER" id="PTHR12348:SF24">
    <property type="entry name" value="TSC22 DOMAIN FAMILY PROTEIN 3"/>
    <property type="match status" value="1"/>
</dbReference>
<organism evidence="6 7">
    <name type="scientific">Solea senegalensis</name>
    <name type="common">Senegalese sole</name>
    <dbReference type="NCBI Taxonomy" id="28829"/>
    <lineage>
        <taxon>Eukaryota</taxon>
        <taxon>Metazoa</taxon>
        <taxon>Chordata</taxon>
        <taxon>Craniata</taxon>
        <taxon>Vertebrata</taxon>
        <taxon>Euteleostomi</taxon>
        <taxon>Actinopterygii</taxon>
        <taxon>Neopterygii</taxon>
        <taxon>Teleostei</taxon>
        <taxon>Neoteleostei</taxon>
        <taxon>Acanthomorphata</taxon>
        <taxon>Carangaria</taxon>
        <taxon>Pleuronectiformes</taxon>
        <taxon>Pleuronectoidei</taxon>
        <taxon>Soleidae</taxon>
        <taxon>Solea</taxon>
    </lineage>
</organism>
<comment type="caution">
    <text evidence="6">The sequence shown here is derived from an EMBL/GenBank/DDBJ whole genome shotgun (WGS) entry which is preliminary data.</text>
</comment>
<protein>
    <submittedName>
        <fullName evidence="6">Uncharacterized protein</fullName>
    </submittedName>
</protein>
<accession>A0AAV6S658</accession>
<evidence type="ECO:0000256" key="2">
    <source>
        <dbReference type="ARBA" id="ARBA00004496"/>
    </source>
</evidence>
<evidence type="ECO:0000256" key="4">
    <source>
        <dbReference type="ARBA" id="ARBA00023242"/>
    </source>
</evidence>
<evidence type="ECO:0000256" key="3">
    <source>
        <dbReference type="ARBA" id="ARBA00022490"/>
    </source>
</evidence>
<dbReference type="GO" id="GO:0005737">
    <property type="term" value="C:cytoplasm"/>
    <property type="evidence" value="ECO:0007669"/>
    <property type="project" value="UniProtKB-SubCell"/>
</dbReference>
<dbReference type="PANTHER" id="PTHR12348">
    <property type="entry name" value="TSC22"/>
    <property type="match status" value="1"/>
</dbReference>
<evidence type="ECO:0000256" key="1">
    <source>
        <dbReference type="ARBA" id="ARBA00004123"/>
    </source>
</evidence>
<evidence type="ECO:0000256" key="5">
    <source>
        <dbReference type="SAM" id="MobiDB-lite"/>
    </source>
</evidence>
<feature type="compositionally biased region" description="Polar residues" evidence="5">
    <location>
        <begin position="55"/>
        <end position="79"/>
    </location>
</feature>
<keyword evidence="3" id="KW-0963">Cytoplasm</keyword>